<dbReference type="EMBL" id="CP034550">
    <property type="protein sequence ID" value="QFZ18897.1"/>
    <property type="molecule type" value="Genomic_DNA"/>
</dbReference>
<evidence type="ECO:0000259" key="2">
    <source>
        <dbReference type="PROSITE" id="PS50075"/>
    </source>
</evidence>
<feature type="compositionally biased region" description="Basic and acidic residues" evidence="1">
    <location>
        <begin position="21"/>
        <end position="32"/>
    </location>
</feature>
<feature type="domain" description="Carrier" evidence="2">
    <location>
        <begin position="57"/>
        <end position="135"/>
    </location>
</feature>
<dbReference type="KEGG" id="ssyi:EKG83_16850"/>
<dbReference type="SUPFAM" id="SSF47336">
    <property type="entry name" value="ACP-like"/>
    <property type="match status" value="1"/>
</dbReference>
<dbReference type="Pfam" id="PF00550">
    <property type="entry name" value="PP-binding"/>
    <property type="match status" value="1"/>
</dbReference>
<evidence type="ECO:0000313" key="3">
    <source>
        <dbReference type="EMBL" id="QFZ18897.1"/>
    </source>
</evidence>
<feature type="region of interest" description="Disordered" evidence="1">
    <location>
        <begin position="1"/>
        <end position="32"/>
    </location>
</feature>
<dbReference type="AlphaFoldDB" id="A0A5Q0GXU3"/>
<dbReference type="InterPro" id="IPR009081">
    <property type="entry name" value="PP-bd_ACP"/>
</dbReference>
<dbReference type="PROSITE" id="PS50075">
    <property type="entry name" value="CARRIER"/>
    <property type="match status" value="1"/>
</dbReference>
<name>A0A5Q0GXU3_SACSY</name>
<sequence length="137" mass="15421">MVPRAHRGRRHVVPGARLPGPRRDRLGHRQVDDDRPLTADSFEFFEFFEFVEREETVERQDLRSVVVAAVTDVLAEEPVDDDAADLREQGMTSVEMVSLLMALEDELGIAIPDDLLDPQNFASLERIVATVSPLVAR</sequence>
<reference evidence="4" key="1">
    <citation type="journal article" date="2021" name="Curr. Microbiol.">
        <title>Complete genome of nocamycin-producing strain Saccharothrix syringae NRRL B-16468 reveals the biosynthetic potential for secondary metabolites.</title>
        <authorList>
            <person name="Mo X."/>
            <person name="Yang S."/>
        </authorList>
    </citation>
    <scope>NUCLEOTIDE SEQUENCE [LARGE SCALE GENOMIC DNA]</scope>
    <source>
        <strain evidence="4">ATCC 51364 / DSM 43886 / JCM 6844 / KCTC 9398 / NBRC 14523 / NRRL B-16468 / INA 2240</strain>
    </source>
</reference>
<dbReference type="OrthoDB" id="4630103at2"/>
<dbReference type="Gene3D" id="1.10.1200.10">
    <property type="entry name" value="ACP-like"/>
    <property type="match status" value="1"/>
</dbReference>
<feature type="compositionally biased region" description="Basic residues" evidence="1">
    <location>
        <begin position="1"/>
        <end position="12"/>
    </location>
</feature>
<dbReference type="Proteomes" id="UP000325787">
    <property type="component" value="Chromosome"/>
</dbReference>
<evidence type="ECO:0000313" key="4">
    <source>
        <dbReference type="Proteomes" id="UP000325787"/>
    </source>
</evidence>
<dbReference type="InterPro" id="IPR036736">
    <property type="entry name" value="ACP-like_sf"/>
</dbReference>
<protein>
    <recommendedName>
        <fullName evidence="2">Carrier domain-containing protein</fullName>
    </recommendedName>
</protein>
<keyword evidence="4" id="KW-1185">Reference proteome</keyword>
<evidence type="ECO:0000256" key="1">
    <source>
        <dbReference type="SAM" id="MobiDB-lite"/>
    </source>
</evidence>
<organism evidence="3 4">
    <name type="scientific">Saccharothrix syringae</name>
    <name type="common">Nocardiopsis syringae</name>
    <dbReference type="NCBI Taxonomy" id="103733"/>
    <lineage>
        <taxon>Bacteria</taxon>
        <taxon>Bacillati</taxon>
        <taxon>Actinomycetota</taxon>
        <taxon>Actinomycetes</taxon>
        <taxon>Pseudonocardiales</taxon>
        <taxon>Pseudonocardiaceae</taxon>
        <taxon>Saccharothrix</taxon>
    </lineage>
</organism>
<gene>
    <name evidence="3" type="ORF">EKG83_16850</name>
</gene>
<accession>A0A5Q0GXU3</accession>
<proteinExistence type="predicted"/>